<dbReference type="Proteomes" id="UP000030351">
    <property type="component" value="Unassembled WGS sequence"/>
</dbReference>
<dbReference type="EMBL" id="JRUQ01000051">
    <property type="protein sequence ID" value="KGT90364.1"/>
    <property type="molecule type" value="Genomic_DNA"/>
</dbReference>
<evidence type="ECO:0000256" key="9">
    <source>
        <dbReference type="ARBA" id="ARBA00023027"/>
    </source>
</evidence>
<dbReference type="STRING" id="371042.NG99_18415"/>
<organism evidence="13 14">
    <name type="scientific">Erwinia typographi</name>
    <dbReference type="NCBI Taxonomy" id="371042"/>
    <lineage>
        <taxon>Bacteria</taxon>
        <taxon>Pseudomonadati</taxon>
        <taxon>Pseudomonadota</taxon>
        <taxon>Gammaproteobacteria</taxon>
        <taxon>Enterobacterales</taxon>
        <taxon>Erwiniaceae</taxon>
        <taxon>Erwinia</taxon>
    </lineage>
</organism>
<comment type="catalytic activity">
    <reaction evidence="10 11">
        <text>nicotinate beta-D-ribonucleotide + ATP + H(+) = deamido-NAD(+) + diphosphate</text>
        <dbReference type="Rhea" id="RHEA:22860"/>
        <dbReference type="ChEBI" id="CHEBI:15378"/>
        <dbReference type="ChEBI" id="CHEBI:30616"/>
        <dbReference type="ChEBI" id="CHEBI:33019"/>
        <dbReference type="ChEBI" id="CHEBI:57502"/>
        <dbReference type="ChEBI" id="CHEBI:58437"/>
        <dbReference type="EC" id="2.7.7.18"/>
    </reaction>
</comment>
<proteinExistence type="inferred from homology"/>
<dbReference type="NCBIfam" id="NF000839">
    <property type="entry name" value="PRK00071.1-1"/>
    <property type="match status" value="1"/>
</dbReference>
<dbReference type="GO" id="GO:0005524">
    <property type="term" value="F:ATP binding"/>
    <property type="evidence" value="ECO:0007669"/>
    <property type="project" value="UniProtKB-KW"/>
</dbReference>
<evidence type="ECO:0000256" key="11">
    <source>
        <dbReference type="HAMAP-Rule" id="MF_00244"/>
    </source>
</evidence>
<evidence type="ECO:0000256" key="5">
    <source>
        <dbReference type="ARBA" id="ARBA00022679"/>
    </source>
</evidence>
<dbReference type="Gene3D" id="3.40.50.620">
    <property type="entry name" value="HUPs"/>
    <property type="match status" value="1"/>
</dbReference>
<evidence type="ECO:0000256" key="10">
    <source>
        <dbReference type="ARBA" id="ARBA00048721"/>
    </source>
</evidence>
<dbReference type="InterPro" id="IPR005248">
    <property type="entry name" value="NadD/NMNAT"/>
</dbReference>
<evidence type="ECO:0000256" key="3">
    <source>
        <dbReference type="ARBA" id="ARBA00009014"/>
    </source>
</evidence>
<protein>
    <recommendedName>
        <fullName evidence="11">Probable nicotinate-nucleotide adenylyltransferase</fullName>
        <ecNumber evidence="11">2.7.7.18</ecNumber>
    </recommendedName>
    <alternativeName>
        <fullName evidence="11">Deamido-NAD(+) diphosphorylase</fullName>
    </alternativeName>
    <alternativeName>
        <fullName evidence="11">Deamido-NAD(+) pyrophosphorylase</fullName>
    </alternativeName>
    <alternativeName>
        <fullName evidence="11">Nicotinate mononucleotide adenylyltransferase</fullName>
        <shortName evidence="11">NaMN adenylyltransferase</shortName>
    </alternativeName>
</protein>
<dbReference type="EC" id="2.7.7.18" evidence="11"/>
<gene>
    <name evidence="11" type="primary">nadD</name>
    <name evidence="13" type="ORF">NG99_18415</name>
</gene>
<feature type="domain" description="Cytidyltransferase-like" evidence="12">
    <location>
        <begin position="10"/>
        <end position="190"/>
    </location>
</feature>
<keyword evidence="4 11" id="KW-0662">Pyridine nucleotide biosynthesis</keyword>
<keyword evidence="7 11" id="KW-0547">Nucleotide-binding</keyword>
<dbReference type="AlphaFoldDB" id="A0A0A3YXX3"/>
<evidence type="ECO:0000259" key="12">
    <source>
        <dbReference type="Pfam" id="PF01467"/>
    </source>
</evidence>
<comment type="caution">
    <text evidence="13">The sequence shown here is derived from an EMBL/GenBank/DDBJ whole genome shotgun (WGS) entry which is preliminary data.</text>
</comment>
<evidence type="ECO:0000256" key="4">
    <source>
        <dbReference type="ARBA" id="ARBA00022642"/>
    </source>
</evidence>
<keyword evidence="9 11" id="KW-0520">NAD</keyword>
<dbReference type="FunFam" id="3.40.50.620:FF:000039">
    <property type="entry name" value="Probable nicotinate-nucleotide adenylyltransferase"/>
    <property type="match status" value="1"/>
</dbReference>
<evidence type="ECO:0000256" key="8">
    <source>
        <dbReference type="ARBA" id="ARBA00022840"/>
    </source>
</evidence>
<dbReference type="GO" id="GO:0009435">
    <property type="term" value="P:NAD+ biosynthetic process"/>
    <property type="evidence" value="ECO:0007669"/>
    <property type="project" value="UniProtKB-UniRule"/>
</dbReference>
<evidence type="ECO:0000256" key="2">
    <source>
        <dbReference type="ARBA" id="ARBA00005019"/>
    </source>
</evidence>
<reference evidence="13 14" key="1">
    <citation type="submission" date="2014-10" db="EMBL/GenBank/DDBJ databases">
        <title>Genome sequence of Erwinia typographi M043b.</title>
        <authorList>
            <person name="Chan K.-G."/>
            <person name="Tan W.-S."/>
        </authorList>
    </citation>
    <scope>NUCLEOTIDE SEQUENCE [LARGE SCALE GENOMIC DNA]</scope>
    <source>
        <strain evidence="13 14">M043b</strain>
    </source>
</reference>
<dbReference type="HAMAP" id="MF_00244">
    <property type="entry name" value="NaMN_adenylyltr"/>
    <property type="match status" value="1"/>
</dbReference>
<keyword evidence="14" id="KW-1185">Reference proteome</keyword>
<dbReference type="NCBIfam" id="NF000840">
    <property type="entry name" value="PRK00071.1-3"/>
    <property type="match status" value="1"/>
</dbReference>
<dbReference type="NCBIfam" id="TIGR00125">
    <property type="entry name" value="cyt_tran_rel"/>
    <property type="match status" value="1"/>
</dbReference>
<dbReference type="RefSeq" id="WP_034896092.1">
    <property type="nucleotide sequence ID" value="NZ_JRUQ01000051.1"/>
</dbReference>
<dbReference type="SUPFAM" id="SSF52374">
    <property type="entry name" value="Nucleotidylyl transferase"/>
    <property type="match status" value="1"/>
</dbReference>
<evidence type="ECO:0000256" key="1">
    <source>
        <dbReference type="ARBA" id="ARBA00002324"/>
    </source>
</evidence>
<keyword evidence="8 11" id="KW-0067">ATP-binding</keyword>
<dbReference type="UniPathway" id="UPA00253">
    <property type="reaction ID" value="UER00332"/>
</dbReference>
<dbReference type="PANTHER" id="PTHR39321">
    <property type="entry name" value="NICOTINATE-NUCLEOTIDE ADENYLYLTRANSFERASE-RELATED"/>
    <property type="match status" value="1"/>
</dbReference>
<sequence length="217" mass="24290">MSETHELQALFGGTFDPIHNGHLTVGQELAAQIGVKEIILLPNNVPPHRPQPEASPEQRLKMVSLAIAGNPLFRLDCREMARTIPSWTIDTLEDIRAEKGPEQSLGFIIGQDSLLSLPHWHRWQELLNYCHLLVCKRPGYANQMETPALQNWLDTHLTRDIAHLHNTPAGTVFLADTPLVEISASDIRQRRHAGLSCADLLPAQVIKWIDSQGLYLA</sequence>
<evidence type="ECO:0000313" key="14">
    <source>
        <dbReference type="Proteomes" id="UP000030351"/>
    </source>
</evidence>
<dbReference type="GO" id="GO:0004515">
    <property type="term" value="F:nicotinate-nucleotide adenylyltransferase activity"/>
    <property type="evidence" value="ECO:0007669"/>
    <property type="project" value="UniProtKB-UniRule"/>
</dbReference>
<dbReference type="eggNOG" id="COG1057">
    <property type="taxonomic scope" value="Bacteria"/>
</dbReference>
<comment type="function">
    <text evidence="1 11">Catalyzes the reversible adenylation of nicotinate mononucleotide (NaMN) to nicotinic acid adenine dinucleotide (NaAD).</text>
</comment>
<name>A0A0A3YXX3_9GAMM</name>
<evidence type="ECO:0000313" key="13">
    <source>
        <dbReference type="EMBL" id="KGT90364.1"/>
    </source>
</evidence>
<dbReference type="InterPro" id="IPR004821">
    <property type="entry name" value="Cyt_trans-like"/>
</dbReference>
<evidence type="ECO:0000256" key="6">
    <source>
        <dbReference type="ARBA" id="ARBA00022695"/>
    </source>
</evidence>
<accession>A0A0A3YXX3</accession>
<evidence type="ECO:0000256" key="7">
    <source>
        <dbReference type="ARBA" id="ARBA00022741"/>
    </source>
</evidence>
<dbReference type="CDD" id="cd02165">
    <property type="entry name" value="NMNAT"/>
    <property type="match status" value="1"/>
</dbReference>
<dbReference type="InterPro" id="IPR014729">
    <property type="entry name" value="Rossmann-like_a/b/a_fold"/>
</dbReference>
<keyword evidence="6 11" id="KW-0548">Nucleotidyltransferase</keyword>
<dbReference type="OrthoDB" id="5295945at2"/>
<keyword evidence="5 11" id="KW-0808">Transferase</keyword>
<dbReference type="NCBIfam" id="TIGR00482">
    <property type="entry name" value="nicotinate (nicotinamide) nucleotide adenylyltransferase"/>
    <property type="match status" value="1"/>
</dbReference>
<comment type="similarity">
    <text evidence="3 11">Belongs to the NadD family.</text>
</comment>
<comment type="pathway">
    <text evidence="2 11">Cofactor biosynthesis; NAD(+) biosynthesis; deamido-NAD(+) from nicotinate D-ribonucleotide: step 1/1.</text>
</comment>
<dbReference type="Pfam" id="PF01467">
    <property type="entry name" value="CTP_transf_like"/>
    <property type="match status" value="1"/>
</dbReference>
<dbReference type="PANTHER" id="PTHR39321:SF3">
    <property type="entry name" value="PHOSPHOPANTETHEINE ADENYLYLTRANSFERASE"/>
    <property type="match status" value="1"/>
</dbReference>